<dbReference type="InterPro" id="IPR036390">
    <property type="entry name" value="WH_DNA-bd_sf"/>
</dbReference>
<dbReference type="Proteomes" id="UP000321034">
    <property type="component" value="Unassembled WGS sequence"/>
</dbReference>
<evidence type="ECO:0000313" key="3">
    <source>
        <dbReference type="Proteomes" id="UP000321034"/>
    </source>
</evidence>
<dbReference type="OrthoDB" id="3697068at2"/>
<dbReference type="InterPro" id="IPR036388">
    <property type="entry name" value="WH-like_DNA-bd_sf"/>
</dbReference>
<feature type="compositionally biased region" description="Basic and acidic residues" evidence="1">
    <location>
        <begin position="172"/>
        <end position="214"/>
    </location>
</feature>
<keyword evidence="3" id="KW-1185">Reference proteome</keyword>
<dbReference type="RefSeq" id="WP_147894950.1">
    <property type="nucleotide sequence ID" value="NZ_BAAANR010000001.1"/>
</dbReference>
<name>A0A5C8HV26_9MICO</name>
<dbReference type="EMBL" id="VRSV01000002">
    <property type="protein sequence ID" value="TXK09748.1"/>
    <property type="molecule type" value="Genomic_DNA"/>
</dbReference>
<gene>
    <name evidence="2" type="ORF">FVP77_12695</name>
</gene>
<accession>A0A5C8HV26</accession>
<reference evidence="2 3" key="1">
    <citation type="submission" date="2019-08" db="EMBL/GenBank/DDBJ databases">
        <authorList>
            <person name="Dong K."/>
        </authorList>
    </citation>
    <scope>NUCLEOTIDE SEQUENCE [LARGE SCALE GENOMIC DNA]</scope>
    <source>
        <strain evidence="2 3">JCM14558</strain>
    </source>
</reference>
<protein>
    <recommendedName>
        <fullName evidence="4">Winged helix-turn-helix transcriptional regulator</fullName>
    </recommendedName>
</protein>
<organism evidence="2 3">
    <name type="scientific">Microbacterium hatanonis</name>
    <dbReference type="NCBI Taxonomy" id="404366"/>
    <lineage>
        <taxon>Bacteria</taxon>
        <taxon>Bacillati</taxon>
        <taxon>Actinomycetota</taxon>
        <taxon>Actinomycetes</taxon>
        <taxon>Micrococcales</taxon>
        <taxon>Microbacteriaceae</taxon>
        <taxon>Microbacterium</taxon>
    </lineage>
</organism>
<dbReference type="Gene3D" id="1.10.10.10">
    <property type="entry name" value="Winged helix-like DNA-binding domain superfamily/Winged helix DNA-binding domain"/>
    <property type="match status" value="1"/>
</dbReference>
<sequence>MENPDINTENTSPSPRPLGFWLRVVDGLLAREFASSLDDADVSRRDWMLLNAVDGSVDAPWLAERLARKSGRVGRLADRGWIVETDGIWRLTDEGRAEKERLAGLVDGMRERVSGAVSPEDYATTVASLEAIARELGWDENAHAGRGRGFGPGFGPGLRPAFGPGLRGFGRGGERGLDPRRGFGPRHEHGCGEHRSHGERGERGGRGAHGEQAYERGFTAGFERGRAAASEPVA</sequence>
<evidence type="ECO:0008006" key="4">
    <source>
        <dbReference type="Google" id="ProtNLM"/>
    </source>
</evidence>
<feature type="compositionally biased region" description="Gly residues" evidence="1">
    <location>
        <begin position="147"/>
        <end position="156"/>
    </location>
</feature>
<feature type="region of interest" description="Disordered" evidence="1">
    <location>
        <begin position="147"/>
        <end position="234"/>
    </location>
</feature>
<dbReference type="AlphaFoldDB" id="A0A5C8HV26"/>
<evidence type="ECO:0000256" key="1">
    <source>
        <dbReference type="SAM" id="MobiDB-lite"/>
    </source>
</evidence>
<proteinExistence type="predicted"/>
<evidence type="ECO:0000313" key="2">
    <source>
        <dbReference type="EMBL" id="TXK09748.1"/>
    </source>
</evidence>
<dbReference type="SUPFAM" id="SSF46785">
    <property type="entry name" value="Winged helix' DNA-binding domain"/>
    <property type="match status" value="1"/>
</dbReference>
<comment type="caution">
    <text evidence="2">The sequence shown here is derived from an EMBL/GenBank/DDBJ whole genome shotgun (WGS) entry which is preliminary data.</text>
</comment>